<accession>A0A1H4BF26</accession>
<keyword evidence="13" id="KW-1185">Reference proteome</keyword>
<proteinExistence type="inferred from homology"/>
<dbReference type="InterPro" id="IPR008147">
    <property type="entry name" value="Gln_synt_N"/>
</dbReference>
<feature type="domain" description="GS beta-grasp" evidence="10">
    <location>
        <begin position="11"/>
        <end position="105"/>
    </location>
</feature>
<dbReference type="EMBL" id="FNQM01000005">
    <property type="protein sequence ID" value="SEA46761.1"/>
    <property type="molecule type" value="Genomic_DNA"/>
</dbReference>
<sequence>MAEMAEWLRSRRVTEVECLVADMSGVARGKILPTEKFLISAGESGLRLPDSVFAQTVTGDFVDSEVIDYTEPDLILHPDPATLRLVPWYDEPTAQVICDARHRAGEPCVMAPREVLRRVLALYAERGWKPVVAPELEFYLCKRNLDPDYPLEAPVGKSGRAETGRQSYGIDAVNEFDPVFEDMYDWCEAQGLDVDTLIHEGGAAQVEINFDHGDALSLADQVFIFKRTVRQAALKHGIYATFMAKPHQSEPGSAMHIHQSVVSVDTGENLFSDPDGRDTPLFLSHIAGLQKYLHEAMALIGPNVNSYRRLVKDFAAPINTHWGLENRTVGLRVPASRPHARRIENRIPGADANSYLAIATSLICGWLGMEEGLEPTAPLQKSAYVMKSQRLPRHLLDALYNLRRSSALREALGDDFVTMFLEVKAAEHDAYQQVISAWEREHLLLNV</sequence>
<dbReference type="Gene3D" id="3.30.590.10">
    <property type="entry name" value="Glutamine synthetase/guanido kinase, catalytic domain"/>
    <property type="match status" value="1"/>
</dbReference>
<evidence type="ECO:0000256" key="2">
    <source>
        <dbReference type="ARBA" id="ARBA00003117"/>
    </source>
</evidence>
<evidence type="ECO:0000256" key="4">
    <source>
        <dbReference type="ARBA" id="ARBA00022598"/>
    </source>
</evidence>
<evidence type="ECO:0000313" key="13">
    <source>
        <dbReference type="Proteomes" id="UP000198703"/>
    </source>
</evidence>
<keyword evidence="4" id="KW-0436">Ligase</keyword>
<dbReference type="InterPro" id="IPR014746">
    <property type="entry name" value="Gln_synth/guanido_kin_cat_dom"/>
</dbReference>
<keyword evidence="5" id="KW-0547">Nucleotide-binding</keyword>
<comment type="similarity">
    <text evidence="3 8 9">Belongs to the glutamine synthetase family.</text>
</comment>
<evidence type="ECO:0000256" key="8">
    <source>
        <dbReference type="PROSITE-ProRule" id="PRU01330"/>
    </source>
</evidence>
<evidence type="ECO:0000256" key="3">
    <source>
        <dbReference type="ARBA" id="ARBA00009897"/>
    </source>
</evidence>
<comment type="cofactor">
    <cofactor evidence="1">
        <name>Mg(2+)</name>
        <dbReference type="ChEBI" id="CHEBI:18420"/>
    </cofactor>
</comment>
<dbReference type="PANTHER" id="PTHR43785:SF3">
    <property type="entry name" value="GS CATALYTIC DOMAIN-CONTAINING PROTEIN"/>
    <property type="match status" value="1"/>
</dbReference>
<dbReference type="Pfam" id="PF00120">
    <property type="entry name" value="Gln-synt_C"/>
    <property type="match status" value="1"/>
</dbReference>
<dbReference type="PROSITE" id="PS51986">
    <property type="entry name" value="GS_BETA_GRASP"/>
    <property type="match status" value="1"/>
</dbReference>
<dbReference type="AlphaFoldDB" id="A0A1H4BF26"/>
<dbReference type="GO" id="GO:0004356">
    <property type="term" value="F:glutamine synthetase activity"/>
    <property type="evidence" value="ECO:0007669"/>
    <property type="project" value="InterPro"/>
</dbReference>
<evidence type="ECO:0000259" key="11">
    <source>
        <dbReference type="PROSITE" id="PS51987"/>
    </source>
</evidence>
<reference evidence="12 13" key="1">
    <citation type="submission" date="2016-10" db="EMBL/GenBank/DDBJ databases">
        <authorList>
            <person name="de Groot N.N."/>
        </authorList>
    </citation>
    <scope>NUCLEOTIDE SEQUENCE [LARGE SCALE GENOMIC DNA]</scope>
    <source>
        <strain evidence="12 13">DSM 15345</strain>
    </source>
</reference>
<feature type="domain" description="GS catalytic" evidence="11">
    <location>
        <begin position="112"/>
        <end position="447"/>
    </location>
</feature>
<organism evidence="12 13">
    <name type="scientific">Rubrimonas cliftonensis</name>
    <dbReference type="NCBI Taxonomy" id="89524"/>
    <lineage>
        <taxon>Bacteria</taxon>
        <taxon>Pseudomonadati</taxon>
        <taxon>Pseudomonadota</taxon>
        <taxon>Alphaproteobacteria</taxon>
        <taxon>Rhodobacterales</taxon>
        <taxon>Paracoccaceae</taxon>
        <taxon>Rubrimonas</taxon>
    </lineage>
</organism>
<dbReference type="GO" id="GO:0006542">
    <property type="term" value="P:glutamine biosynthetic process"/>
    <property type="evidence" value="ECO:0007669"/>
    <property type="project" value="InterPro"/>
</dbReference>
<dbReference type="SMART" id="SM01230">
    <property type="entry name" value="Gln-synt_C"/>
    <property type="match status" value="1"/>
</dbReference>
<dbReference type="STRING" id="89524.SAMN05444370_105176"/>
<evidence type="ECO:0000256" key="6">
    <source>
        <dbReference type="ARBA" id="ARBA00022840"/>
    </source>
</evidence>
<dbReference type="Proteomes" id="UP000198703">
    <property type="component" value="Unassembled WGS sequence"/>
</dbReference>
<evidence type="ECO:0000256" key="1">
    <source>
        <dbReference type="ARBA" id="ARBA00001946"/>
    </source>
</evidence>
<evidence type="ECO:0000256" key="7">
    <source>
        <dbReference type="ARBA" id="ARBA00023231"/>
    </source>
</evidence>
<dbReference type="PANTHER" id="PTHR43785">
    <property type="entry name" value="GAMMA-GLUTAMYLPUTRESCINE SYNTHETASE"/>
    <property type="match status" value="1"/>
</dbReference>
<dbReference type="PROSITE" id="PS51987">
    <property type="entry name" value="GS_CATALYTIC"/>
    <property type="match status" value="1"/>
</dbReference>
<dbReference type="GO" id="GO:0006598">
    <property type="term" value="P:polyamine catabolic process"/>
    <property type="evidence" value="ECO:0007669"/>
    <property type="project" value="TreeGrafter"/>
</dbReference>
<dbReference type="Gene3D" id="3.10.20.70">
    <property type="entry name" value="Glutamine synthetase, N-terminal domain"/>
    <property type="match status" value="1"/>
</dbReference>
<evidence type="ECO:0000313" key="12">
    <source>
        <dbReference type="EMBL" id="SEA46761.1"/>
    </source>
</evidence>
<gene>
    <name evidence="12" type="ORF">SAMN05444370_105176</name>
</gene>
<name>A0A1H4BF26_9RHOB</name>
<keyword evidence="6" id="KW-0067">ATP-binding</keyword>
<protein>
    <submittedName>
        <fullName evidence="12">L-glutamine synthetase</fullName>
    </submittedName>
</protein>
<keyword evidence="7" id="KW-0535">Nitrogen fixation</keyword>
<dbReference type="SUPFAM" id="SSF55931">
    <property type="entry name" value="Glutamine synthetase/guanido kinase"/>
    <property type="match status" value="1"/>
</dbReference>
<dbReference type="InterPro" id="IPR008146">
    <property type="entry name" value="Gln_synth_cat_dom"/>
</dbReference>
<dbReference type="FunFam" id="3.30.590.10:FF:000005">
    <property type="entry name" value="Probable glutamine synthetase"/>
    <property type="match status" value="1"/>
</dbReference>
<comment type="function">
    <text evidence="2">Catalyzes the ATP-dependent biosynthesis of glutamine from glutamate and ammonia.</text>
</comment>
<evidence type="ECO:0000259" key="10">
    <source>
        <dbReference type="PROSITE" id="PS51986"/>
    </source>
</evidence>
<evidence type="ECO:0000256" key="5">
    <source>
        <dbReference type="ARBA" id="ARBA00022741"/>
    </source>
</evidence>
<dbReference type="GO" id="GO:0005524">
    <property type="term" value="F:ATP binding"/>
    <property type="evidence" value="ECO:0007669"/>
    <property type="project" value="UniProtKB-KW"/>
</dbReference>
<dbReference type="InterPro" id="IPR036651">
    <property type="entry name" value="Gln_synt_N_sf"/>
</dbReference>
<evidence type="ECO:0000256" key="9">
    <source>
        <dbReference type="RuleBase" id="RU000384"/>
    </source>
</evidence>
<dbReference type="SUPFAM" id="SSF54368">
    <property type="entry name" value="Glutamine synthetase, N-terminal domain"/>
    <property type="match status" value="1"/>
</dbReference>